<feature type="region of interest" description="Disordered" evidence="1">
    <location>
        <begin position="1"/>
        <end position="43"/>
    </location>
</feature>
<evidence type="ECO:0000256" key="1">
    <source>
        <dbReference type="SAM" id="MobiDB-lite"/>
    </source>
</evidence>
<feature type="region of interest" description="Disordered" evidence="1">
    <location>
        <begin position="439"/>
        <end position="489"/>
    </location>
</feature>
<sequence length="489" mass="54099">MAAESPASTATARESERAFLTPPSTTQTSRNSPAPANAAPPARYRQATRLPFELAHHCSLFELSATLAVYPAVTTRASSADLIHASNAAVRYLRDVNRVIGPVNAGFAKAFVFTGSGSSRSRAWRKRGAFGSPTGGDGNRVEDERPIRSAVANKNSLWAKADNFWHVLGWAFNCSVNHKERWERWKIWLELMLEIMEVDWTERNRLCEEQLGRDGATNEELLQQSIIVQYLVNANAGSLSARRMMLRAILADGGPKAISEFKEVFKDELMGKKEEDTKPIKEVKLEEGDFGDLEEPEEDDMDDTDTGKSSGLPFRKPGRNTNTRRASIISLSSDSSSGSEDDGLSPVERLGGIFADNAKLSMLLQQVLRITLPELKWSKHWVEKVLKGVRARQKKARGLHKTSGGGLRSAEIVAEKIFRESEQLMLLLVQMVEDDANVPLDQRPQRADLVTEVEPAGTRDSTSDLSSVPSESDDDMSDLEVLEDVEMKG</sequence>
<feature type="compositionally biased region" description="Low complexity" evidence="1">
    <location>
        <begin position="29"/>
        <end position="43"/>
    </location>
</feature>
<keyword evidence="3" id="KW-1185">Reference proteome</keyword>
<comment type="caution">
    <text evidence="2">The sequence shown here is derived from an EMBL/GenBank/DDBJ whole genome shotgun (WGS) entry which is preliminary data.</text>
</comment>
<feature type="compositionally biased region" description="Acidic residues" evidence="1">
    <location>
        <begin position="471"/>
        <end position="489"/>
    </location>
</feature>
<dbReference type="EMBL" id="JAKEKT020000043">
    <property type="protein sequence ID" value="KAL1641057.1"/>
    <property type="molecule type" value="Genomic_DNA"/>
</dbReference>
<protein>
    <submittedName>
        <fullName evidence="2">Uncharacterized protein</fullName>
    </submittedName>
</protein>
<proteinExistence type="predicted"/>
<accession>A0ABR3TN74</accession>
<gene>
    <name evidence="2" type="ORF">SLS58_006329</name>
</gene>
<feature type="compositionally biased region" description="Basic and acidic residues" evidence="1">
    <location>
        <begin position="277"/>
        <end position="287"/>
    </location>
</feature>
<name>A0ABR3TN74_9PEZI</name>
<feature type="compositionally biased region" description="Acidic residues" evidence="1">
    <location>
        <begin position="288"/>
        <end position="304"/>
    </location>
</feature>
<feature type="compositionally biased region" description="Polar residues" evidence="1">
    <location>
        <begin position="459"/>
        <end position="470"/>
    </location>
</feature>
<reference evidence="2 3" key="1">
    <citation type="journal article" date="2023" name="Plant Dis.">
        <title>First Report of Diplodia intermedia Causing Canker and Dieback Diseases on Apple Trees in Canada.</title>
        <authorList>
            <person name="Ellouze W."/>
            <person name="Ilyukhin E."/>
            <person name="Sulman M."/>
            <person name="Ali S."/>
        </authorList>
    </citation>
    <scope>NUCLEOTIDE SEQUENCE [LARGE SCALE GENOMIC DNA]</scope>
    <source>
        <strain evidence="2 3">M45-28</strain>
    </source>
</reference>
<evidence type="ECO:0000313" key="3">
    <source>
        <dbReference type="Proteomes" id="UP001521184"/>
    </source>
</evidence>
<evidence type="ECO:0000313" key="2">
    <source>
        <dbReference type="EMBL" id="KAL1641057.1"/>
    </source>
</evidence>
<feature type="region of interest" description="Disordered" evidence="1">
    <location>
        <begin position="277"/>
        <end position="344"/>
    </location>
</feature>
<feature type="compositionally biased region" description="Low complexity" evidence="1">
    <location>
        <begin position="327"/>
        <end position="338"/>
    </location>
</feature>
<organism evidence="2 3">
    <name type="scientific">Diplodia intermedia</name>
    <dbReference type="NCBI Taxonomy" id="856260"/>
    <lineage>
        <taxon>Eukaryota</taxon>
        <taxon>Fungi</taxon>
        <taxon>Dikarya</taxon>
        <taxon>Ascomycota</taxon>
        <taxon>Pezizomycotina</taxon>
        <taxon>Dothideomycetes</taxon>
        <taxon>Dothideomycetes incertae sedis</taxon>
        <taxon>Botryosphaeriales</taxon>
        <taxon>Botryosphaeriaceae</taxon>
        <taxon>Diplodia</taxon>
    </lineage>
</organism>
<feature type="compositionally biased region" description="Polar residues" evidence="1">
    <location>
        <begin position="1"/>
        <end position="12"/>
    </location>
</feature>
<dbReference type="Proteomes" id="UP001521184">
    <property type="component" value="Unassembled WGS sequence"/>
</dbReference>